<gene>
    <name evidence="8" type="ORF">SP90_07175</name>
</gene>
<evidence type="ECO:0000256" key="1">
    <source>
        <dbReference type="ARBA" id="ARBA00001947"/>
    </source>
</evidence>
<comment type="cofactor">
    <cofactor evidence="1">
        <name>Zn(2+)</name>
        <dbReference type="ChEBI" id="CHEBI:29105"/>
    </cofactor>
</comment>
<evidence type="ECO:0000256" key="5">
    <source>
        <dbReference type="ARBA" id="ARBA00022833"/>
    </source>
</evidence>
<dbReference type="GO" id="GO:0046872">
    <property type="term" value="F:metal ion binding"/>
    <property type="evidence" value="ECO:0007669"/>
    <property type="project" value="UniProtKB-KW"/>
</dbReference>
<keyword evidence="3" id="KW-0479">Metal-binding</keyword>
<dbReference type="InterPro" id="IPR050570">
    <property type="entry name" value="Cell_wall_metabolism_enzyme"/>
</dbReference>
<accession>A0A1B7XEV9</accession>
<evidence type="ECO:0000259" key="7">
    <source>
        <dbReference type="Pfam" id="PF01551"/>
    </source>
</evidence>
<dbReference type="InterPro" id="IPR011055">
    <property type="entry name" value="Dup_hybrid_motif"/>
</dbReference>
<dbReference type="PATRIC" id="fig|1560234.3.peg.3408"/>
<proteinExistence type="predicted"/>
<protein>
    <recommendedName>
        <fullName evidence="7">M23ase beta-sheet core domain-containing protein</fullName>
    </recommendedName>
</protein>
<keyword evidence="5" id="KW-0862">Zinc</keyword>
<keyword evidence="2" id="KW-0645">Protease</keyword>
<dbReference type="Pfam" id="PF01551">
    <property type="entry name" value="Peptidase_M23"/>
    <property type="match status" value="1"/>
</dbReference>
<dbReference type="AlphaFoldDB" id="A0A1B7XEV9"/>
<dbReference type="PANTHER" id="PTHR21666">
    <property type="entry name" value="PEPTIDASE-RELATED"/>
    <property type="match status" value="1"/>
</dbReference>
<dbReference type="InterPro" id="IPR018392">
    <property type="entry name" value="LysM"/>
</dbReference>
<evidence type="ECO:0000256" key="2">
    <source>
        <dbReference type="ARBA" id="ARBA00022670"/>
    </source>
</evidence>
<comment type="caution">
    <text evidence="8">The sequence shown here is derived from an EMBL/GenBank/DDBJ whole genome shotgun (WGS) entry which is preliminary data.</text>
</comment>
<evidence type="ECO:0000256" key="4">
    <source>
        <dbReference type="ARBA" id="ARBA00022801"/>
    </source>
</evidence>
<evidence type="ECO:0000256" key="3">
    <source>
        <dbReference type="ARBA" id="ARBA00022723"/>
    </source>
</evidence>
<dbReference type="PANTHER" id="PTHR21666:SF288">
    <property type="entry name" value="CELL DIVISION PROTEIN YTFB"/>
    <property type="match status" value="1"/>
</dbReference>
<dbReference type="InterPro" id="IPR016047">
    <property type="entry name" value="M23ase_b-sheet_dom"/>
</dbReference>
<dbReference type="GO" id="GO:0006508">
    <property type="term" value="P:proteolysis"/>
    <property type="evidence" value="ECO:0007669"/>
    <property type="project" value="UniProtKB-KW"/>
</dbReference>
<dbReference type="STRING" id="1560234.SP90_07175"/>
<keyword evidence="9" id="KW-1185">Reference proteome</keyword>
<organism evidence="8 9">
    <name type="scientific">Halodesulfovibrio spirochaetisodalis</name>
    <dbReference type="NCBI Taxonomy" id="1560234"/>
    <lineage>
        <taxon>Bacteria</taxon>
        <taxon>Pseudomonadati</taxon>
        <taxon>Thermodesulfobacteriota</taxon>
        <taxon>Desulfovibrionia</taxon>
        <taxon>Desulfovibrionales</taxon>
        <taxon>Desulfovibrionaceae</taxon>
        <taxon>Halodesulfovibrio</taxon>
    </lineage>
</organism>
<dbReference type="CDD" id="cd12797">
    <property type="entry name" value="M23_peptidase"/>
    <property type="match status" value="1"/>
</dbReference>
<evidence type="ECO:0000313" key="9">
    <source>
        <dbReference type="Proteomes" id="UP000091979"/>
    </source>
</evidence>
<name>A0A1B7XEV9_9BACT</name>
<dbReference type="Gene3D" id="3.10.450.350">
    <property type="match status" value="1"/>
</dbReference>
<dbReference type="Gene3D" id="2.70.70.10">
    <property type="entry name" value="Glucose Permease (Domain IIA)"/>
    <property type="match status" value="1"/>
</dbReference>
<dbReference type="GO" id="GO:0004222">
    <property type="term" value="F:metalloendopeptidase activity"/>
    <property type="evidence" value="ECO:0007669"/>
    <property type="project" value="TreeGrafter"/>
</dbReference>
<evidence type="ECO:0000256" key="6">
    <source>
        <dbReference type="ARBA" id="ARBA00023049"/>
    </source>
</evidence>
<feature type="domain" description="M23ase beta-sheet core" evidence="7">
    <location>
        <begin position="306"/>
        <end position="401"/>
    </location>
</feature>
<keyword evidence="4" id="KW-0378">Hydrolase</keyword>
<keyword evidence="6" id="KW-0482">Metalloprotease</keyword>
<sequence length="454" mass="50385">MKRYFLNKPTKDFLFFTTALLTIITTFALPKYAHASAAVTAVIEERYNLSNLMNGWEQINPKNALATEQGSESENAKLTTKTVKVKKGDTLYGVLRKAGVPLKQQRKIVAITSKQKAFQFDTGLQLALTLKPTPKQKGKELQALSVQLDNKKRYAIRLQADGSYKAAIERTQYKGKLQHVTGIIKDSFVKDAQDSGLPASIASKAYNLLSKRKKLTSKNTKNSDFEVIYEVYPKASGLKPRLQYVKLEGALSMQLFYFESEAGQSYYDADGNTIVSKGKLELVKNARMSSKFGYRMHPVLKRKLLHKGVDYAAPSGTPIHAAADGKVDFIGRKGGYGNHISIRHDKSTQTSYSHLRKFRKGLKNGSTVKAGEIIGYVGSTGRSTGPHLHFEVRKNGKAVNPLHAELPRPTKLEGVELAEFKLSQVRLFLQVAKQQFMRNTLASLTPEAIAKAAL</sequence>
<dbReference type="Proteomes" id="UP000091979">
    <property type="component" value="Unassembled WGS sequence"/>
</dbReference>
<dbReference type="EMBL" id="JXMS01000009">
    <property type="protein sequence ID" value="OBQ52730.1"/>
    <property type="molecule type" value="Genomic_DNA"/>
</dbReference>
<dbReference type="RefSeq" id="WP_066854024.1">
    <property type="nucleotide sequence ID" value="NZ_JXMS01000009.1"/>
</dbReference>
<reference evidence="8 9" key="1">
    <citation type="submission" date="2015-01" db="EMBL/GenBank/DDBJ databases">
        <title>Desulfovibrio sp. JC271 draft genome sequence.</title>
        <authorList>
            <person name="Shivani Y."/>
            <person name="Subhash Y."/>
            <person name="Sasikala C."/>
            <person name="Ramana C.V."/>
        </authorList>
    </citation>
    <scope>NUCLEOTIDE SEQUENCE [LARGE SCALE GENOMIC DNA]</scope>
    <source>
        <strain evidence="8 9">JC271</strain>
    </source>
</reference>
<evidence type="ECO:0000313" key="8">
    <source>
        <dbReference type="EMBL" id="OBQ52730.1"/>
    </source>
</evidence>
<dbReference type="SUPFAM" id="SSF51261">
    <property type="entry name" value="Duplicated hybrid motif"/>
    <property type="match status" value="1"/>
</dbReference>
<dbReference type="CDD" id="cd00118">
    <property type="entry name" value="LysM"/>
    <property type="match status" value="1"/>
</dbReference>